<evidence type="ECO:0000256" key="1">
    <source>
        <dbReference type="SAM" id="MobiDB-lite"/>
    </source>
</evidence>
<keyword evidence="3" id="KW-1185">Reference proteome</keyword>
<gene>
    <name evidence="2" type="ORF">CO657_03635</name>
</gene>
<proteinExistence type="predicted"/>
<dbReference type="Proteomes" id="UP000220927">
    <property type="component" value="Chromosome"/>
</dbReference>
<evidence type="ECO:0000313" key="3">
    <source>
        <dbReference type="Proteomes" id="UP000220927"/>
    </source>
</evidence>
<dbReference type="AlphaFoldDB" id="A0AAE5U076"/>
<dbReference type="KEGG" id="rad:CO657_03635"/>
<evidence type="ECO:0000313" key="2">
    <source>
        <dbReference type="EMBL" id="QAS80663.1"/>
    </source>
</evidence>
<feature type="region of interest" description="Disordered" evidence="1">
    <location>
        <begin position="43"/>
        <end position="63"/>
    </location>
</feature>
<name>A0AAE5U076_9HYPH</name>
<feature type="region of interest" description="Disordered" evidence="1">
    <location>
        <begin position="1"/>
        <end position="28"/>
    </location>
</feature>
<reference evidence="2 3" key="1">
    <citation type="submission" date="2019-01" db="EMBL/GenBank/DDBJ databases">
        <title>Genomic insights into the origins and evolution of symbiotic genes in the Phaseolus vulgaris microsymbionts.</title>
        <authorList>
            <person name="Tong W."/>
        </authorList>
    </citation>
    <scope>NUCLEOTIDE SEQUENCE [LARGE SCALE GENOMIC DNA]</scope>
    <source>
        <strain evidence="2 3">FH23</strain>
    </source>
</reference>
<sequence length="63" mass="6995">MHPKSAPHPNPLPVLRGKGTCPARGQRGTERLRLFPFAPFTGRRWRQPDEGRAARHTLAPASS</sequence>
<accession>A0AAE5U076</accession>
<organism evidence="2 3">
    <name type="scientific">Rhizobium acidisoli</name>
    <dbReference type="NCBI Taxonomy" id="1538158"/>
    <lineage>
        <taxon>Bacteria</taxon>
        <taxon>Pseudomonadati</taxon>
        <taxon>Pseudomonadota</taxon>
        <taxon>Alphaproteobacteria</taxon>
        <taxon>Hyphomicrobiales</taxon>
        <taxon>Rhizobiaceae</taxon>
        <taxon>Rhizobium/Agrobacterium group</taxon>
        <taxon>Rhizobium</taxon>
    </lineage>
</organism>
<feature type="compositionally biased region" description="Pro residues" evidence="1">
    <location>
        <begin position="1"/>
        <end position="12"/>
    </location>
</feature>
<protein>
    <submittedName>
        <fullName evidence="2">Uncharacterized protein</fullName>
    </submittedName>
</protein>
<dbReference type="EMBL" id="CP034998">
    <property type="protein sequence ID" value="QAS80663.1"/>
    <property type="molecule type" value="Genomic_DNA"/>
</dbReference>